<name>A0A381UY78_9ZZZZ</name>
<evidence type="ECO:0000259" key="4">
    <source>
        <dbReference type="Pfam" id="PF01702"/>
    </source>
</evidence>
<dbReference type="GO" id="GO:0008616">
    <property type="term" value="P:tRNA queuosine(34) biosynthetic process"/>
    <property type="evidence" value="ECO:0007669"/>
    <property type="project" value="TreeGrafter"/>
</dbReference>
<organism evidence="5">
    <name type="scientific">marine metagenome</name>
    <dbReference type="NCBI Taxonomy" id="408172"/>
    <lineage>
        <taxon>unclassified sequences</taxon>
        <taxon>metagenomes</taxon>
        <taxon>ecological metagenomes</taxon>
    </lineage>
</organism>
<dbReference type="HAMAP" id="MF_00168">
    <property type="entry name" value="Q_tRNA_Tgt"/>
    <property type="match status" value="1"/>
</dbReference>
<dbReference type="InterPro" id="IPR036511">
    <property type="entry name" value="TGT-like_sf"/>
</dbReference>
<accession>A0A381UY78</accession>
<dbReference type="GO" id="GO:0008479">
    <property type="term" value="F:tRNA-guanosine(34) queuine transglycosylase activity"/>
    <property type="evidence" value="ECO:0007669"/>
    <property type="project" value="InterPro"/>
</dbReference>
<gene>
    <name evidence="5" type="ORF">METZ01_LOCUS85963</name>
</gene>
<dbReference type="Gene3D" id="3.20.20.105">
    <property type="entry name" value="Queuine tRNA-ribosyltransferase-like"/>
    <property type="match status" value="1"/>
</dbReference>
<keyword evidence="3" id="KW-0819">tRNA processing</keyword>
<dbReference type="EMBL" id="UINC01007400">
    <property type="protein sequence ID" value="SVA33109.1"/>
    <property type="molecule type" value="Genomic_DNA"/>
</dbReference>
<dbReference type="PANTHER" id="PTHR46499:SF1">
    <property type="entry name" value="QUEUINE TRNA-RIBOSYLTRANSFERASE"/>
    <property type="match status" value="1"/>
</dbReference>
<evidence type="ECO:0000256" key="3">
    <source>
        <dbReference type="ARBA" id="ARBA00022694"/>
    </source>
</evidence>
<sequence length="377" mass="42433">MNFSITSTDPNSSARTGTLNTYHSQIDTPVFMPIGTSGAVKTLLPKELYDVKTTIILGNTYHLFLRPGHDLIQRCGGLHKFMNWGKSILTDSGGFQVYSLAKLNKISDEGVKFQSHIDGSSHFLTPEISMEIQRSLGSDIIMAFDVCPPGDATKETVISAVDQTTKWIKRCKNYLDDSQELYDWNQTLFPIIQGGIYPELRKNSVEEMVPYSTCGIGIGGLAVGEDKMAMFDNIAILDELLPKDQPRYLMGVGRPTDLVVAVQNGVDMFDCVLPTRNGRNGQLFTSKGVINIQNSRYLDDFSCVDEKCDCHLCNDYTKAYLRHLFNINEILGLRLASLHNITFYMKLMETIRGKINNGEFSKWSVNYLNKYSHDQRM</sequence>
<dbReference type="NCBIfam" id="TIGR00430">
    <property type="entry name" value="Q_tRNA_tgt"/>
    <property type="match status" value="1"/>
</dbReference>
<dbReference type="InterPro" id="IPR004803">
    <property type="entry name" value="TGT"/>
</dbReference>
<reference evidence="5" key="1">
    <citation type="submission" date="2018-05" db="EMBL/GenBank/DDBJ databases">
        <authorList>
            <person name="Lanie J.A."/>
            <person name="Ng W.-L."/>
            <person name="Kazmierczak K.M."/>
            <person name="Andrzejewski T.M."/>
            <person name="Davidsen T.M."/>
            <person name="Wayne K.J."/>
            <person name="Tettelin H."/>
            <person name="Glass J.I."/>
            <person name="Rusch D."/>
            <person name="Podicherti R."/>
            <person name="Tsui H.-C.T."/>
            <person name="Winkler M.E."/>
        </authorList>
    </citation>
    <scope>NUCLEOTIDE SEQUENCE</scope>
</reference>
<keyword evidence="1" id="KW-0328">Glycosyltransferase</keyword>
<dbReference type="GO" id="GO:0005829">
    <property type="term" value="C:cytosol"/>
    <property type="evidence" value="ECO:0007669"/>
    <property type="project" value="TreeGrafter"/>
</dbReference>
<dbReference type="SUPFAM" id="SSF51713">
    <property type="entry name" value="tRNA-guanine transglycosylase"/>
    <property type="match status" value="1"/>
</dbReference>
<keyword evidence="2" id="KW-0808">Transferase</keyword>
<protein>
    <recommendedName>
        <fullName evidence="4">tRNA-guanine(15) transglycosylase-like domain-containing protein</fullName>
    </recommendedName>
</protein>
<proteinExistence type="inferred from homology"/>
<evidence type="ECO:0000256" key="1">
    <source>
        <dbReference type="ARBA" id="ARBA00022676"/>
    </source>
</evidence>
<dbReference type="Pfam" id="PF01702">
    <property type="entry name" value="TGT"/>
    <property type="match status" value="1"/>
</dbReference>
<dbReference type="InterPro" id="IPR050076">
    <property type="entry name" value="ArchSynthase1/Queuine_TRR"/>
</dbReference>
<dbReference type="PANTHER" id="PTHR46499">
    <property type="entry name" value="QUEUINE TRNA-RIBOSYLTRANSFERASE"/>
    <property type="match status" value="1"/>
</dbReference>
<evidence type="ECO:0000313" key="5">
    <source>
        <dbReference type="EMBL" id="SVA33109.1"/>
    </source>
</evidence>
<dbReference type="InterPro" id="IPR002616">
    <property type="entry name" value="tRNA_ribo_trans-like"/>
</dbReference>
<dbReference type="NCBIfam" id="TIGR00449">
    <property type="entry name" value="tgt_general"/>
    <property type="match status" value="1"/>
</dbReference>
<evidence type="ECO:0000256" key="2">
    <source>
        <dbReference type="ARBA" id="ARBA00022679"/>
    </source>
</evidence>
<dbReference type="AlphaFoldDB" id="A0A381UY78"/>
<dbReference type="FunFam" id="3.20.20.105:FF:000001">
    <property type="entry name" value="Queuine tRNA-ribosyltransferase"/>
    <property type="match status" value="1"/>
</dbReference>
<feature type="domain" description="tRNA-guanine(15) transglycosylase-like" evidence="4">
    <location>
        <begin position="13"/>
        <end position="372"/>
    </location>
</feature>